<feature type="non-terminal residue" evidence="2">
    <location>
        <position position="63"/>
    </location>
</feature>
<comment type="caution">
    <text evidence="2">The sequence shown here is derived from an EMBL/GenBank/DDBJ whole genome shotgun (WGS) entry which is preliminary data.</text>
</comment>
<sequence>MCSKKHNADLYGIHVDNVNGAQVVGGTIRVDHVAKYKKKEEGDDEEEEKRKRKEHGVYRASQI</sequence>
<evidence type="ECO:0000256" key="1">
    <source>
        <dbReference type="SAM" id="MobiDB-lite"/>
    </source>
</evidence>
<name>A0A699TIA8_TANCI</name>
<reference evidence="2" key="1">
    <citation type="journal article" date="2019" name="Sci. Rep.">
        <title>Draft genome of Tanacetum cinerariifolium, the natural source of mosquito coil.</title>
        <authorList>
            <person name="Yamashiro T."/>
            <person name="Shiraishi A."/>
            <person name="Satake H."/>
            <person name="Nakayama K."/>
        </authorList>
    </citation>
    <scope>NUCLEOTIDE SEQUENCE</scope>
</reference>
<accession>A0A699TIA8</accession>
<dbReference type="AlphaFoldDB" id="A0A699TIA8"/>
<feature type="region of interest" description="Disordered" evidence="1">
    <location>
        <begin position="37"/>
        <end position="63"/>
    </location>
</feature>
<gene>
    <name evidence="2" type="ORF">Tci_882351</name>
</gene>
<protein>
    <submittedName>
        <fullName evidence="2">Zinc finger CCCH domain-containing protein 25-like</fullName>
    </submittedName>
</protein>
<proteinExistence type="predicted"/>
<dbReference type="EMBL" id="BKCJ011251911">
    <property type="protein sequence ID" value="GFD10382.1"/>
    <property type="molecule type" value="Genomic_DNA"/>
</dbReference>
<organism evidence="2">
    <name type="scientific">Tanacetum cinerariifolium</name>
    <name type="common">Dalmatian daisy</name>
    <name type="synonym">Chrysanthemum cinerariifolium</name>
    <dbReference type="NCBI Taxonomy" id="118510"/>
    <lineage>
        <taxon>Eukaryota</taxon>
        <taxon>Viridiplantae</taxon>
        <taxon>Streptophyta</taxon>
        <taxon>Embryophyta</taxon>
        <taxon>Tracheophyta</taxon>
        <taxon>Spermatophyta</taxon>
        <taxon>Magnoliopsida</taxon>
        <taxon>eudicotyledons</taxon>
        <taxon>Gunneridae</taxon>
        <taxon>Pentapetalae</taxon>
        <taxon>asterids</taxon>
        <taxon>campanulids</taxon>
        <taxon>Asterales</taxon>
        <taxon>Asteraceae</taxon>
        <taxon>Asteroideae</taxon>
        <taxon>Anthemideae</taxon>
        <taxon>Anthemidinae</taxon>
        <taxon>Tanacetum</taxon>
    </lineage>
</organism>
<evidence type="ECO:0000313" key="2">
    <source>
        <dbReference type="EMBL" id="GFD10382.1"/>
    </source>
</evidence>